<evidence type="ECO:0000259" key="1">
    <source>
        <dbReference type="Pfam" id="PF01764"/>
    </source>
</evidence>
<organism evidence="2 3">
    <name type="scientific">Strongyloides papillosus</name>
    <name type="common">Intestinal threadworm</name>
    <dbReference type="NCBI Taxonomy" id="174720"/>
    <lineage>
        <taxon>Eukaryota</taxon>
        <taxon>Metazoa</taxon>
        <taxon>Ecdysozoa</taxon>
        <taxon>Nematoda</taxon>
        <taxon>Chromadorea</taxon>
        <taxon>Rhabditida</taxon>
        <taxon>Tylenchina</taxon>
        <taxon>Panagrolaimomorpha</taxon>
        <taxon>Strongyloidoidea</taxon>
        <taxon>Strongyloididae</taxon>
        <taxon>Strongyloides</taxon>
    </lineage>
</organism>
<dbReference type="WBParaSite" id="SPAL_0000864600.1">
    <property type="protein sequence ID" value="SPAL_0000864600.1"/>
    <property type="gene ID" value="SPAL_0000864600"/>
</dbReference>
<dbReference type="InterPro" id="IPR029058">
    <property type="entry name" value="AB_hydrolase_fold"/>
</dbReference>
<dbReference type="PANTHER" id="PTHR45908">
    <property type="entry name" value="PROTEIN CBG11750-RELATED"/>
    <property type="match status" value="1"/>
</dbReference>
<dbReference type="Proteomes" id="UP000046392">
    <property type="component" value="Unplaced"/>
</dbReference>
<dbReference type="SUPFAM" id="SSF53474">
    <property type="entry name" value="alpha/beta-Hydrolases"/>
    <property type="match status" value="1"/>
</dbReference>
<dbReference type="InterPro" id="IPR002921">
    <property type="entry name" value="Fungal_lipase-type"/>
</dbReference>
<evidence type="ECO:0000313" key="2">
    <source>
        <dbReference type="Proteomes" id="UP000046392"/>
    </source>
</evidence>
<name>A0A0N5BS00_STREA</name>
<evidence type="ECO:0000313" key="3">
    <source>
        <dbReference type="WBParaSite" id="SPAL_0000864600.1"/>
    </source>
</evidence>
<dbReference type="CDD" id="cd00519">
    <property type="entry name" value="Lipase_3"/>
    <property type="match status" value="1"/>
</dbReference>
<protein>
    <submittedName>
        <fullName evidence="3">Lipase_3 domain-containing protein</fullName>
    </submittedName>
</protein>
<reference evidence="3" key="1">
    <citation type="submission" date="2017-02" db="UniProtKB">
        <authorList>
            <consortium name="WormBaseParasite"/>
        </authorList>
    </citation>
    <scope>IDENTIFICATION</scope>
</reference>
<dbReference type="AlphaFoldDB" id="A0A0N5BS00"/>
<dbReference type="GO" id="GO:0006629">
    <property type="term" value="P:lipid metabolic process"/>
    <property type="evidence" value="ECO:0007669"/>
    <property type="project" value="InterPro"/>
</dbReference>
<keyword evidence="2" id="KW-1185">Reference proteome</keyword>
<sequence length="324" mass="37078">MFIIVSLFVFLISNNIFLIYSFSLDYDPKEAEILGRASKAIAGMYYKECIRKDYILKDTVELLDTSFDKSEELKGNFLTAILKFKHDNETLIVLHKATTSTSQLLAQLVSSLLPMDDFLNSGKVYSYQAEGDTLTYNRAGEQVKEINKNGQYKNVIFAGHSLGGGLSVIGSYRCVYEKICPTENIKVYTFGAPRSGDYEFAMNYNNLIPNTYRVVVEGDLIPTIPSCSEGSEENSCHTGEDDLLNWYYHVGTEVYYPNGTNNSYKICLEHVEDPSCSKKAYKWSDIFDFLWDSEPYWKAHSSYFGETYGQTYNQTRCNWLTEEW</sequence>
<accession>A0A0N5BS00</accession>
<feature type="domain" description="Fungal lipase-type" evidence="1">
    <location>
        <begin position="93"/>
        <end position="228"/>
    </location>
</feature>
<dbReference type="Pfam" id="PF01764">
    <property type="entry name" value="Lipase_3"/>
    <property type="match status" value="1"/>
</dbReference>
<dbReference type="Gene3D" id="3.40.50.1820">
    <property type="entry name" value="alpha/beta hydrolase"/>
    <property type="match status" value="1"/>
</dbReference>
<proteinExistence type="predicted"/>